<geneLocation type="plasmid" evidence="10">
    <name>ptpro1</name>
</geneLocation>
<dbReference type="Gene3D" id="3.40.50.10840">
    <property type="entry name" value="Putative sugar-binding, N-terminal domain"/>
    <property type="match status" value="1"/>
</dbReference>
<evidence type="ECO:0000256" key="2">
    <source>
        <dbReference type="ARBA" id="ARBA00022679"/>
    </source>
</evidence>
<keyword evidence="4" id="KW-0418">Kinase</keyword>
<reference evidence="9 10" key="1">
    <citation type="submission" date="2016-03" db="EMBL/GenBank/DDBJ databases">
        <title>Deep-sea bacteria in the southern Pacific.</title>
        <authorList>
            <person name="Tang K."/>
        </authorList>
    </citation>
    <scope>NUCLEOTIDE SEQUENCE [LARGE SCALE GENOMIC DNA]</scope>
    <source>
        <strain evidence="9 10">JLT2016</strain>
        <plasmid evidence="10">Plasmid ptpro1</plasmid>
    </source>
</reference>
<dbReference type="EMBL" id="CP014797">
    <property type="protein sequence ID" value="APX25779.1"/>
    <property type="molecule type" value="Genomic_DNA"/>
</dbReference>
<evidence type="ECO:0000256" key="3">
    <source>
        <dbReference type="ARBA" id="ARBA00022741"/>
    </source>
</evidence>
<evidence type="ECO:0000256" key="4">
    <source>
        <dbReference type="ARBA" id="ARBA00022777"/>
    </source>
</evidence>
<accession>A0A1U7DCB3</accession>
<dbReference type="GO" id="GO:0005524">
    <property type="term" value="F:ATP binding"/>
    <property type="evidence" value="ECO:0007669"/>
    <property type="project" value="UniProtKB-KW"/>
</dbReference>
<proteinExistence type="inferred from homology"/>
<dbReference type="GO" id="GO:0016301">
    <property type="term" value="F:kinase activity"/>
    <property type="evidence" value="ECO:0007669"/>
    <property type="project" value="UniProtKB-KW"/>
</dbReference>
<keyword evidence="6" id="KW-0119">Carbohydrate metabolism</keyword>
<comment type="similarity">
    <text evidence="1">Belongs to the four-carbon acid sugar kinase family.</text>
</comment>
<evidence type="ECO:0000256" key="1">
    <source>
        <dbReference type="ARBA" id="ARBA00005715"/>
    </source>
</evidence>
<dbReference type="KEGG" id="tpro:Ga0080559_TMP296"/>
<dbReference type="Gene3D" id="3.40.980.20">
    <property type="entry name" value="Four-carbon acid sugar kinase, nucleotide binding domain"/>
    <property type="match status" value="1"/>
</dbReference>
<name>A0A1U7DCB3_9RHOB</name>
<dbReference type="RefSeq" id="WP_076625519.1">
    <property type="nucleotide sequence ID" value="NZ_CP014797.1"/>
</dbReference>
<keyword evidence="5" id="KW-0067">ATP-binding</keyword>
<dbReference type="OrthoDB" id="7686359at2"/>
<dbReference type="InterPro" id="IPR010737">
    <property type="entry name" value="4-carb_acid_sugar_kinase_N"/>
</dbReference>
<keyword evidence="2" id="KW-0808">Transferase</keyword>
<organism evidence="9 10">
    <name type="scientific">Salipiger profundus</name>
    <dbReference type="NCBI Taxonomy" id="1229727"/>
    <lineage>
        <taxon>Bacteria</taxon>
        <taxon>Pseudomonadati</taxon>
        <taxon>Pseudomonadota</taxon>
        <taxon>Alphaproteobacteria</taxon>
        <taxon>Rhodobacterales</taxon>
        <taxon>Roseobacteraceae</taxon>
        <taxon>Salipiger</taxon>
    </lineage>
</organism>
<dbReference type="InterPro" id="IPR042213">
    <property type="entry name" value="NBD_C_sf"/>
</dbReference>
<keyword evidence="9" id="KW-0614">Plasmid</keyword>
<evidence type="ECO:0000313" key="10">
    <source>
        <dbReference type="Proteomes" id="UP000186559"/>
    </source>
</evidence>
<keyword evidence="10" id="KW-1185">Reference proteome</keyword>
<dbReference type="InterPro" id="IPR037051">
    <property type="entry name" value="4-carb_acid_sugar_kinase_N_sf"/>
</dbReference>
<evidence type="ECO:0008006" key="11">
    <source>
        <dbReference type="Google" id="ProtNLM"/>
    </source>
</evidence>
<dbReference type="Proteomes" id="UP000186559">
    <property type="component" value="Plasmid pTPRO1"/>
</dbReference>
<feature type="domain" description="Four-carbon acid sugar kinase nucleotide binding" evidence="8">
    <location>
        <begin position="268"/>
        <end position="440"/>
    </location>
</feature>
<dbReference type="InterPro" id="IPR031475">
    <property type="entry name" value="NBD_C"/>
</dbReference>
<feature type="domain" description="Four-carbon acid sugar kinase N-terminal" evidence="7">
    <location>
        <begin position="5"/>
        <end position="241"/>
    </location>
</feature>
<keyword evidence="3" id="KW-0547">Nucleotide-binding</keyword>
<sequence>MTPKLAWLGDDFTGSAAVMEVLAFAGLKTVLFSDIPSEALAARFADADAVGIATTARTHGPDWMRAHLPAPLAWLDATGAEILHYKVCSTFDSSPTSGNIGAAIALCLAQRPADAVPLVTAAPQMRRYQSFGHLFAGTFEGVFRLDRHPVMSRHPVTPMTESDLLRHLAGQTDLPARLIDLEALWSDDPQTALETALAEGARILSFDDMEPRSEAAVGHLIWQNRARLGVAVGSQGLEYALVRHWQETGALPQPPAPASAGSVDRIAAVSGSVSPSTAKQLAWSAAHGFALIPFDTVAVLGAPEALEAEIDRCATAALTAADRGASPLVTSAEGPKDPRVAAFRAALSASAVDAETANARIGQALGRVLDRVLRKSGLRRAVISGGDTSGHGMRALGLEALEALAPTIPGAALCTGHGGGAHDGLQIALKGGQMGSEDFFGWIRDGGGPR</sequence>
<evidence type="ECO:0000256" key="6">
    <source>
        <dbReference type="ARBA" id="ARBA00023277"/>
    </source>
</evidence>
<dbReference type="Pfam" id="PF07005">
    <property type="entry name" value="SBD_N"/>
    <property type="match status" value="1"/>
</dbReference>
<evidence type="ECO:0000259" key="7">
    <source>
        <dbReference type="Pfam" id="PF07005"/>
    </source>
</evidence>
<evidence type="ECO:0000259" key="8">
    <source>
        <dbReference type="Pfam" id="PF17042"/>
    </source>
</evidence>
<evidence type="ECO:0000256" key="5">
    <source>
        <dbReference type="ARBA" id="ARBA00022840"/>
    </source>
</evidence>
<gene>
    <name evidence="9" type="ORF">Ga0080559_TMP296</name>
</gene>
<protein>
    <recommendedName>
        <fullName evidence="11">Four-carbon acid sugar kinase family protein</fullName>
    </recommendedName>
</protein>
<dbReference type="SUPFAM" id="SSF142764">
    <property type="entry name" value="YgbK-like"/>
    <property type="match status" value="1"/>
</dbReference>
<evidence type="ECO:0000313" key="9">
    <source>
        <dbReference type="EMBL" id="APX25779.1"/>
    </source>
</evidence>
<dbReference type="AlphaFoldDB" id="A0A1U7DCB3"/>
<dbReference type="Pfam" id="PF17042">
    <property type="entry name" value="NBD_C"/>
    <property type="match status" value="1"/>
</dbReference>